<reference evidence="13" key="1">
    <citation type="submission" date="2025-08" db="UniProtKB">
        <authorList>
            <consortium name="RefSeq"/>
        </authorList>
    </citation>
    <scope>IDENTIFICATION</scope>
</reference>
<accession>A0A6P7N8H9</accession>
<dbReference type="GO" id="GO:0007189">
    <property type="term" value="P:adenylate cyclase-activating G protein-coupled receptor signaling pathway"/>
    <property type="evidence" value="ECO:0007669"/>
    <property type="project" value="TreeGrafter"/>
</dbReference>
<evidence type="ECO:0000256" key="1">
    <source>
        <dbReference type="ARBA" id="ARBA00004651"/>
    </source>
</evidence>
<proteinExistence type="predicted"/>
<dbReference type="RefSeq" id="XP_029014500.1">
    <property type="nucleotide sequence ID" value="XM_029158667.2"/>
</dbReference>
<evidence type="ECO:0000256" key="3">
    <source>
        <dbReference type="ARBA" id="ARBA00022692"/>
    </source>
</evidence>
<keyword evidence="3 11" id="KW-0812">Transmembrane</keyword>
<sequence>MTCLAVALVCNTISGLTLVLARLRRQPGSHHPAKSHDIEMVVQLVGIMITSCICWSPLLRDTREPNMTDLNQPNHQRTLQPMKY</sequence>
<evidence type="ECO:0000256" key="9">
    <source>
        <dbReference type="ARBA" id="ARBA00023224"/>
    </source>
</evidence>
<evidence type="ECO:0000313" key="12">
    <source>
        <dbReference type="Proteomes" id="UP000515150"/>
    </source>
</evidence>
<dbReference type="GO" id="GO:0006954">
    <property type="term" value="P:inflammatory response"/>
    <property type="evidence" value="ECO:0007669"/>
    <property type="project" value="TreeGrafter"/>
</dbReference>
<feature type="region of interest" description="Disordered" evidence="10">
    <location>
        <begin position="65"/>
        <end position="84"/>
    </location>
</feature>
<dbReference type="GO" id="GO:0004957">
    <property type="term" value="F:prostaglandin E receptor activity"/>
    <property type="evidence" value="ECO:0007669"/>
    <property type="project" value="TreeGrafter"/>
</dbReference>
<evidence type="ECO:0000256" key="6">
    <source>
        <dbReference type="ARBA" id="ARBA00023136"/>
    </source>
</evidence>
<keyword evidence="4 11" id="KW-1133">Transmembrane helix</keyword>
<feature type="transmembrane region" description="Helical" evidence="11">
    <location>
        <begin position="40"/>
        <end position="59"/>
    </location>
</feature>
<keyword evidence="2" id="KW-1003">Cell membrane</keyword>
<evidence type="ECO:0000256" key="11">
    <source>
        <dbReference type="SAM" id="Phobius"/>
    </source>
</evidence>
<evidence type="ECO:0000256" key="2">
    <source>
        <dbReference type="ARBA" id="ARBA00022475"/>
    </source>
</evidence>
<dbReference type="KEGG" id="bspl:114860229"/>
<organism evidence="12 13">
    <name type="scientific">Betta splendens</name>
    <name type="common">Siamese fighting fish</name>
    <dbReference type="NCBI Taxonomy" id="158456"/>
    <lineage>
        <taxon>Eukaryota</taxon>
        <taxon>Metazoa</taxon>
        <taxon>Chordata</taxon>
        <taxon>Craniata</taxon>
        <taxon>Vertebrata</taxon>
        <taxon>Euteleostomi</taxon>
        <taxon>Actinopterygii</taxon>
        <taxon>Neopterygii</taxon>
        <taxon>Teleostei</taxon>
        <taxon>Neoteleostei</taxon>
        <taxon>Acanthomorphata</taxon>
        <taxon>Anabantaria</taxon>
        <taxon>Anabantiformes</taxon>
        <taxon>Anabantoidei</taxon>
        <taxon>Osphronemidae</taxon>
        <taxon>Betta</taxon>
    </lineage>
</organism>
<evidence type="ECO:0000313" key="13">
    <source>
        <dbReference type="RefSeq" id="XP_029014500.1"/>
    </source>
</evidence>
<comment type="subcellular location">
    <subcellularLocation>
        <location evidence="1">Cell membrane</location>
        <topology evidence="1">Multi-pass membrane protein</topology>
    </subcellularLocation>
</comment>
<evidence type="ECO:0000256" key="7">
    <source>
        <dbReference type="ARBA" id="ARBA00023170"/>
    </source>
</evidence>
<dbReference type="AlphaFoldDB" id="A0A6P7N8H9"/>
<evidence type="ECO:0000256" key="5">
    <source>
        <dbReference type="ARBA" id="ARBA00023040"/>
    </source>
</evidence>
<keyword evidence="9" id="KW-0807">Transducer</keyword>
<feature type="compositionally biased region" description="Polar residues" evidence="10">
    <location>
        <begin position="68"/>
        <end position="84"/>
    </location>
</feature>
<dbReference type="InterPro" id="IPR008365">
    <property type="entry name" value="Prostanoid_rcpt"/>
</dbReference>
<keyword evidence="5" id="KW-0297">G-protein coupled receptor</keyword>
<protein>
    <submittedName>
        <fullName evidence="13">Prostaglandin F2-alpha receptor-like</fullName>
    </submittedName>
</protein>
<dbReference type="InParanoid" id="A0A6P7N8H9"/>
<evidence type="ECO:0000256" key="8">
    <source>
        <dbReference type="ARBA" id="ARBA00023180"/>
    </source>
</evidence>
<evidence type="ECO:0000256" key="10">
    <source>
        <dbReference type="SAM" id="MobiDB-lite"/>
    </source>
</evidence>
<keyword evidence="12" id="KW-1185">Reference proteome</keyword>
<gene>
    <name evidence="13" type="primary">LOC114860229</name>
</gene>
<dbReference type="PANTHER" id="PTHR11866:SF3">
    <property type="entry name" value="PROSTAGLANDIN E2 RECEPTOR EP1 SUBTYPE"/>
    <property type="match status" value="1"/>
</dbReference>
<name>A0A6P7N8H9_BETSP</name>
<dbReference type="GeneID" id="114860229"/>
<keyword evidence="6 11" id="KW-0472">Membrane</keyword>
<keyword evidence="7" id="KW-0675">Receptor</keyword>
<dbReference type="GO" id="GO:0007204">
    <property type="term" value="P:positive regulation of cytosolic calcium ion concentration"/>
    <property type="evidence" value="ECO:0007669"/>
    <property type="project" value="TreeGrafter"/>
</dbReference>
<evidence type="ECO:0000256" key="4">
    <source>
        <dbReference type="ARBA" id="ARBA00022989"/>
    </source>
</evidence>
<keyword evidence="8" id="KW-0325">Glycoprotein</keyword>
<dbReference type="Proteomes" id="UP000515150">
    <property type="component" value="Chromosome 1"/>
</dbReference>
<dbReference type="GO" id="GO:0005886">
    <property type="term" value="C:plasma membrane"/>
    <property type="evidence" value="ECO:0007669"/>
    <property type="project" value="UniProtKB-SubCell"/>
</dbReference>
<dbReference type="PANTHER" id="PTHR11866">
    <property type="entry name" value="G-PROTEIN COUPLED RECEPTOR FAMILY 1 MEMBER"/>
    <property type="match status" value="1"/>
</dbReference>